<feature type="chain" id="PRO_5044224099" evidence="6">
    <location>
        <begin position="20"/>
        <end position="494"/>
    </location>
</feature>
<dbReference type="HOGENOM" id="CLU_552575_0_0_1"/>
<dbReference type="Pfam" id="PF01501">
    <property type="entry name" value="Glyco_transf_8"/>
    <property type="match status" value="1"/>
</dbReference>
<dbReference type="GeneID" id="17269524"/>
<name>A0A0D3JKE3_EMIH1</name>
<feature type="compositionally biased region" description="Low complexity" evidence="5">
    <location>
        <begin position="412"/>
        <end position="426"/>
    </location>
</feature>
<keyword evidence="3" id="KW-0808">Transferase</keyword>
<dbReference type="GO" id="GO:0005794">
    <property type="term" value="C:Golgi apparatus"/>
    <property type="evidence" value="ECO:0007669"/>
    <property type="project" value="TreeGrafter"/>
</dbReference>
<sequence length="494" mass="53410">MRGWLLAWAALHLPASALAAAVASSEYNAAVADVVGKVNLVLLSDRMEAIEATVRSAYASKRYSSSLMWHIFTSLPAHAVKETLVEAGVPAADLHLIDMEGAVKSLIRRGVVPVWRHAHPLNLMRLYLAELPVLQQLHRVLLVDDDVIFQRDLEALYYETVDRGKLLRASCEMYSFASKAGVTWLNLSYATKSYGDTHFIGSIGPTAYPVCETGSDDPCAPKALEPLLTSLQASINGNTPRTLRDEVAWNFGVALLPLDRWREQRVALRATRWFEANSRHRLFAPDSVASGLGIPYLLFAGAVECWPEEALLDGLGYVSREDLLLSGVQDLKQYTALHFAGPAKLGTQGLTDYSPAAMEPLILQHLSLAVARRQLDVDAYGGYGGIYYYLPPPTPPPLTPPPPPPPPPPSPIILNPDPDLSDLTLASPPPASPPPPTPLDYPELCEPGSCTGNPFETCFYDPNCATGGLGCAAGGKPLCRFCGFGGYIDVQCPG</sequence>
<evidence type="ECO:0000256" key="2">
    <source>
        <dbReference type="ARBA" id="ARBA00022676"/>
    </source>
</evidence>
<accession>A0A0D3JKE3</accession>
<proteinExistence type="inferred from homology"/>
<evidence type="ECO:0000256" key="5">
    <source>
        <dbReference type="SAM" id="MobiDB-lite"/>
    </source>
</evidence>
<reference evidence="7" key="2">
    <citation type="submission" date="2024-10" db="UniProtKB">
        <authorList>
            <consortium name="EnsemblProtists"/>
        </authorList>
    </citation>
    <scope>IDENTIFICATION</scope>
</reference>
<dbReference type="PANTHER" id="PTHR13778">
    <property type="entry name" value="GLYCOSYLTRANSFERASE 8 DOMAIN-CONTAINING PROTEIN"/>
    <property type="match status" value="1"/>
</dbReference>
<dbReference type="GO" id="GO:0016757">
    <property type="term" value="F:glycosyltransferase activity"/>
    <property type="evidence" value="ECO:0007669"/>
    <property type="project" value="UniProtKB-KW"/>
</dbReference>
<dbReference type="InterPro" id="IPR029044">
    <property type="entry name" value="Nucleotide-diphossugar_trans"/>
</dbReference>
<feature type="region of interest" description="Disordered" evidence="5">
    <location>
        <begin position="394"/>
        <end position="439"/>
    </location>
</feature>
<dbReference type="PaxDb" id="2903-EOD23978"/>
<keyword evidence="2" id="KW-0328">Glycosyltransferase</keyword>
<evidence type="ECO:0000256" key="4">
    <source>
        <dbReference type="ARBA" id="ARBA00022723"/>
    </source>
</evidence>
<evidence type="ECO:0000256" key="1">
    <source>
        <dbReference type="ARBA" id="ARBA00006351"/>
    </source>
</evidence>
<dbReference type="AlphaFoldDB" id="A0A0D3JKE3"/>
<comment type="similarity">
    <text evidence="1">Belongs to the glycosyltransferase 8 family.</text>
</comment>
<dbReference type="PANTHER" id="PTHR13778:SF47">
    <property type="entry name" value="LIPOPOLYSACCHARIDE 1,3-GALACTOSYLTRANSFERASE"/>
    <property type="match status" value="1"/>
</dbReference>
<dbReference type="KEGG" id="ehx:EMIHUDRAFT_101188"/>
<keyword evidence="8" id="KW-1185">Reference proteome</keyword>
<dbReference type="Gene3D" id="3.90.550.10">
    <property type="entry name" value="Spore Coat Polysaccharide Biosynthesis Protein SpsA, Chain A"/>
    <property type="match status" value="1"/>
</dbReference>
<feature type="signal peptide" evidence="6">
    <location>
        <begin position="1"/>
        <end position="19"/>
    </location>
</feature>
<feature type="compositionally biased region" description="Pro residues" evidence="5">
    <location>
        <begin position="394"/>
        <end position="411"/>
    </location>
</feature>
<evidence type="ECO:0000256" key="3">
    <source>
        <dbReference type="ARBA" id="ARBA00022679"/>
    </source>
</evidence>
<organism evidence="7 8">
    <name type="scientific">Emiliania huxleyi (strain CCMP1516)</name>
    <dbReference type="NCBI Taxonomy" id="280463"/>
    <lineage>
        <taxon>Eukaryota</taxon>
        <taxon>Haptista</taxon>
        <taxon>Haptophyta</taxon>
        <taxon>Prymnesiophyceae</taxon>
        <taxon>Isochrysidales</taxon>
        <taxon>Noelaerhabdaceae</taxon>
        <taxon>Emiliania</taxon>
    </lineage>
</organism>
<keyword evidence="6" id="KW-0732">Signal</keyword>
<dbReference type="RefSeq" id="XP_005776407.1">
    <property type="nucleotide sequence ID" value="XM_005776350.1"/>
</dbReference>
<evidence type="ECO:0000313" key="7">
    <source>
        <dbReference type="EnsemblProtists" id="EOD23978"/>
    </source>
</evidence>
<dbReference type="GO" id="GO:0046872">
    <property type="term" value="F:metal ion binding"/>
    <property type="evidence" value="ECO:0007669"/>
    <property type="project" value="UniProtKB-KW"/>
</dbReference>
<protein>
    <submittedName>
        <fullName evidence="7">Uncharacterized protein</fullName>
    </submittedName>
</protein>
<reference evidence="8" key="1">
    <citation type="journal article" date="2013" name="Nature">
        <title>Pan genome of the phytoplankton Emiliania underpins its global distribution.</title>
        <authorList>
            <person name="Read B.A."/>
            <person name="Kegel J."/>
            <person name="Klute M.J."/>
            <person name="Kuo A."/>
            <person name="Lefebvre S.C."/>
            <person name="Maumus F."/>
            <person name="Mayer C."/>
            <person name="Miller J."/>
            <person name="Monier A."/>
            <person name="Salamov A."/>
            <person name="Young J."/>
            <person name="Aguilar M."/>
            <person name="Claverie J.M."/>
            <person name="Frickenhaus S."/>
            <person name="Gonzalez K."/>
            <person name="Herman E.K."/>
            <person name="Lin Y.C."/>
            <person name="Napier J."/>
            <person name="Ogata H."/>
            <person name="Sarno A.F."/>
            <person name="Shmutz J."/>
            <person name="Schroeder D."/>
            <person name="de Vargas C."/>
            <person name="Verret F."/>
            <person name="von Dassow P."/>
            <person name="Valentin K."/>
            <person name="Van de Peer Y."/>
            <person name="Wheeler G."/>
            <person name="Dacks J.B."/>
            <person name="Delwiche C.F."/>
            <person name="Dyhrman S.T."/>
            <person name="Glockner G."/>
            <person name="John U."/>
            <person name="Richards T."/>
            <person name="Worden A.Z."/>
            <person name="Zhang X."/>
            <person name="Grigoriev I.V."/>
            <person name="Allen A.E."/>
            <person name="Bidle K."/>
            <person name="Borodovsky M."/>
            <person name="Bowler C."/>
            <person name="Brownlee C."/>
            <person name="Cock J.M."/>
            <person name="Elias M."/>
            <person name="Gladyshev V.N."/>
            <person name="Groth M."/>
            <person name="Guda C."/>
            <person name="Hadaegh A."/>
            <person name="Iglesias-Rodriguez M.D."/>
            <person name="Jenkins J."/>
            <person name="Jones B.M."/>
            <person name="Lawson T."/>
            <person name="Leese F."/>
            <person name="Lindquist E."/>
            <person name="Lobanov A."/>
            <person name="Lomsadze A."/>
            <person name="Malik S.B."/>
            <person name="Marsh M.E."/>
            <person name="Mackinder L."/>
            <person name="Mock T."/>
            <person name="Mueller-Roeber B."/>
            <person name="Pagarete A."/>
            <person name="Parker M."/>
            <person name="Probert I."/>
            <person name="Quesneville H."/>
            <person name="Raines C."/>
            <person name="Rensing S.A."/>
            <person name="Riano-Pachon D.M."/>
            <person name="Richier S."/>
            <person name="Rokitta S."/>
            <person name="Shiraiwa Y."/>
            <person name="Soanes D.M."/>
            <person name="van der Giezen M."/>
            <person name="Wahlund T.M."/>
            <person name="Williams B."/>
            <person name="Wilson W."/>
            <person name="Wolfe G."/>
            <person name="Wurch L.L."/>
        </authorList>
    </citation>
    <scope>NUCLEOTIDE SEQUENCE</scope>
</reference>
<evidence type="ECO:0000256" key="6">
    <source>
        <dbReference type="SAM" id="SignalP"/>
    </source>
</evidence>
<evidence type="ECO:0000313" key="8">
    <source>
        <dbReference type="Proteomes" id="UP000013827"/>
    </source>
</evidence>
<dbReference type="SUPFAM" id="SSF53448">
    <property type="entry name" value="Nucleotide-diphospho-sugar transferases"/>
    <property type="match status" value="1"/>
</dbReference>
<keyword evidence="4" id="KW-0479">Metal-binding</keyword>
<dbReference type="EnsemblProtists" id="EOD23978">
    <property type="protein sequence ID" value="EOD23978"/>
    <property type="gene ID" value="EMIHUDRAFT_101188"/>
</dbReference>
<dbReference type="InterPro" id="IPR002495">
    <property type="entry name" value="Glyco_trans_8"/>
</dbReference>
<dbReference type="Proteomes" id="UP000013827">
    <property type="component" value="Unassembled WGS sequence"/>
</dbReference>
<dbReference type="InterPro" id="IPR050748">
    <property type="entry name" value="Glycosyltrans_8_dom-fam"/>
</dbReference>
<feature type="compositionally biased region" description="Pro residues" evidence="5">
    <location>
        <begin position="427"/>
        <end position="439"/>
    </location>
</feature>